<feature type="non-terminal residue" evidence="1">
    <location>
        <position position="1"/>
    </location>
</feature>
<name>A0A8J2P7U0_9HEXA</name>
<accession>A0A8J2P7U0</accession>
<dbReference type="AlphaFoldDB" id="A0A8J2P7U0"/>
<reference evidence="1" key="1">
    <citation type="submission" date="2021-06" db="EMBL/GenBank/DDBJ databases">
        <authorList>
            <person name="Hodson N. C."/>
            <person name="Mongue J. A."/>
            <person name="Jaron S. K."/>
        </authorList>
    </citation>
    <scope>NUCLEOTIDE SEQUENCE</scope>
</reference>
<gene>
    <name evidence="1" type="ORF">AFUS01_LOCUS28497</name>
</gene>
<proteinExistence type="predicted"/>
<protein>
    <submittedName>
        <fullName evidence="1">Uncharacterized protein</fullName>
    </submittedName>
</protein>
<evidence type="ECO:0000313" key="2">
    <source>
        <dbReference type="Proteomes" id="UP000708208"/>
    </source>
</evidence>
<organism evidence="1 2">
    <name type="scientific">Allacma fusca</name>
    <dbReference type="NCBI Taxonomy" id="39272"/>
    <lineage>
        <taxon>Eukaryota</taxon>
        <taxon>Metazoa</taxon>
        <taxon>Ecdysozoa</taxon>
        <taxon>Arthropoda</taxon>
        <taxon>Hexapoda</taxon>
        <taxon>Collembola</taxon>
        <taxon>Symphypleona</taxon>
        <taxon>Sminthuridae</taxon>
        <taxon>Allacma</taxon>
    </lineage>
</organism>
<comment type="caution">
    <text evidence="1">The sequence shown here is derived from an EMBL/GenBank/DDBJ whole genome shotgun (WGS) entry which is preliminary data.</text>
</comment>
<dbReference type="EMBL" id="CAJVCH010407905">
    <property type="protein sequence ID" value="CAG7817961.1"/>
    <property type="molecule type" value="Genomic_DNA"/>
</dbReference>
<sequence>MGNDLQLNTSTETVGIQRDNSDLLGWITPEKIRNEYPAYLSGYDYNNIPVR</sequence>
<dbReference type="OrthoDB" id="75724at2759"/>
<keyword evidence="2" id="KW-1185">Reference proteome</keyword>
<evidence type="ECO:0000313" key="1">
    <source>
        <dbReference type="EMBL" id="CAG7817961.1"/>
    </source>
</evidence>
<dbReference type="Proteomes" id="UP000708208">
    <property type="component" value="Unassembled WGS sequence"/>
</dbReference>